<evidence type="ECO:0000259" key="3">
    <source>
        <dbReference type="Pfam" id="PF02826"/>
    </source>
</evidence>
<feature type="domain" description="D-isomer specific 2-hydroxyacid dehydrogenase NAD-binding" evidence="3">
    <location>
        <begin position="107"/>
        <end position="279"/>
    </location>
</feature>
<sequence length="325" mass="35012">MTDTLRVCVYHPTMGTVLAAQVRAAHPDVRVDVVANTAIDPPDPQLIDVLVANTFPAGLLARCSRLRWLHLTGTGTDHVAGGAPRPSLQVSTSARVPAVPVAEFALMGLLALAKDAVTLVDSQRERRWRMPDAQLVAGSRLLLLGLGRIGTEIARRAAAFGITVAAVTRQGRPSPLAGRTLPSHRLAEAAAQADHLIVAAPSTPQTRGLVDATVLDALPRHGCVINVGRADVLDTAALVRRLRDGRLRAAMLDVHAQEPLYHHDELWDVPNLWITPHCAFRFADEERRVGEVFLENLADFRAALPLRDQVYPGLRSPSANGLVTA</sequence>
<dbReference type="Proteomes" id="UP000624709">
    <property type="component" value="Unassembled WGS sequence"/>
</dbReference>
<name>A0ABQ4BP29_9ACTN</name>
<dbReference type="PANTHER" id="PTHR43333">
    <property type="entry name" value="2-HACID_DH_C DOMAIN-CONTAINING PROTEIN"/>
    <property type="match status" value="1"/>
</dbReference>
<dbReference type="SUPFAM" id="SSF51735">
    <property type="entry name" value="NAD(P)-binding Rossmann-fold domains"/>
    <property type="match status" value="1"/>
</dbReference>
<dbReference type="RefSeq" id="WP_203830149.1">
    <property type="nucleotide sequence ID" value="NZ_BAAATY010000051.1"/>
</dbReference>
<accession>A0ABQ4BP29</accession>
<organism evidence="4 5">
    <name type="scientific">Actinoplanes palleronii</name>
    <dbReference type="NCBI Taxonomy" id="113570"/>
    <lineage>
        <taxon>Bacteria</taxon>
        <taxon>Bacillati</taxon>
        <taxon>Actinomycetota</taxon>
        <taxon>Actinomycetes</taxon>
        <taxon>Micromonosporales</taxon>
        <taxon>Micromonosporaceae</taxon>
        <taxon>Actinoplanes</taxon>
    </lineage>
</organism>
<dbReference type="Pfam" id="PF02826">
    <property type="entry name" value="2-Hacid_dh_C"/>
    <property type="match status" value="1"/>
</dbReference>
<dbReference type="InterPro" id="IPR036291">
    <property type="entry name" value="NAD(P)-bd_dom_sf"/>
</dbReference>
<reference evidence="4 5" key="1">
    <citation type="submission" date="2021-01" db="EMBL/GenBank/DDBJ databases">
        <title>Whole genome shotgun sequence of Actinoplanes palleronii NBRC 14916.</title>
        <authorList>
            <person name="Komaki H."/>
            <person name="Tamura T."/>
        </authorList>
    </citation>
    <scope>NUCLEOTIDE SEQUENCE [LARGE SCALE GENOMIC DNA]</scope>
    <source>
        <strain evidence="4 5">NBRC 14916</strain>
    </source>
</reference>
<dbReference type="Gene3D" id="3.40.50.720">
    <property type="entry name" value="NAD(P)-binding Rossmann-like Domain"/>
    <property type="match status" value="2"/>
</dbReference>
<dbReference type="EMBL" id="BOMS01000146">
    <property type="protein sequence ID" value="GIE72433.1"/>
    <property type="molecule type" value="Genomic_DNA"/>
</dbReference>
<dbReference type="InterPro" id="IPR006140">
    <property type="entry name" value="D-isomer_DH_NAD-bd"/>
</dbReference>
<keyword evidence="5" id="KW-1185">Reference proteome</keyword>
<dbReference type="PANTHER" id="PTHR43333:SF1">
    <property type="entry name" value="D-ISOMER SPECIFIC 2-HYDROXYACID DEHYDROGENASE NAD-BINDING DOMAIN-CONTAINING PROTEIN"/>
    <property type="match status" value="1"/>
</dbReference>
<evidence type="ECO:0000256" key="1">
    <source>
        <dbReference type="ARBA" id="ARBA00023002"/>
    </source>
</evidence>
<comment type="caution">
    <text evidence="4">The sequence shown here is derived from an EMBL/GenBank/DDBJ whole genome shotgun (WGS) entry which is preliminary data.</text>
</comment>
<keyword evidence="2" id="KW-0520">NAD</keyword>
<evidence type="ECO:0000313" key="4">
    <source>
        <dbReference type="EMBL" id="GIE72433.1"/>
    </source>
</evidence>
<protein>
    <submittedName>
        <fullName evidence="4">Hydroxyacid dehydrogenase</fullName>
    </submittedName>
</protein>
<evidence type="ECO:0000256" key="2">
    <source>
        <dbReference type="ARBA" id="ARBA00023027"/>
    </source>
</evidence>
<gene>
    <name evidence="4" type="ORF">Apa02nite_085410</name>
</gene>
<proteinExistence type="predicted"/>
<evidence type="ECO:0000313" key="5">
    <source>
        <dbReference type="Proteomes" id="UP000624709"/>
    </source>
</evidence>
<dbReference type="SUPFAM" id="SSF52283">
    <property type="entry name" value="Formate/glycerate dehydrogenase catalytic domain-like"/>
    <property type="match status" value="1"/>
</dbReference>
<keyword evidence="1" id="KW-0560">Oxidoreductase</keyword>